<evidence type="ECO:0000313" key="10">
    <source>
        <dbReference type="EMBL" id="SHI53409.1"/>
    </source>
</evidence>
<evidence type="ECO:0000256" key="7">
    <source>
        <dbReference type="ARBA" id="ARBA00023136"/>
    </source>
</evidence>
<evidence type="ECO:0000256" key="5">
    <source>
        <dbReference type="ARBA" id="ARBA00022989"/>
    </source>
</evidence>
<organism evidence="10 11">
    <name type="scientific">Nocardiopsis flavescens</name>
    <dbReference type="NCBI Taxonomy" id="758803"/>
    <lineage>
        <taxon>Bacteria</taxon>
        <taxon>Bacillati</taxon>
        <taxon>Actinomycetota</taxon>
        <taxon>Actinomycetes</taxon>
        <taxon>Streptosporangiales</taxon>
        <taxon>Nocardiopsidaceae</taxon>
        <taxon>Nocardiopsis</taxon>
    </lineage>
</organism>
<evidence type="ECO:0000256" key="8">
    <source>
        <dbReference type="SAM" id="Phobius"/>
    </source>
</evidence>
<keyword evidence="5 8" id="KW-1133">Transmembrane helix</keyword>
<dbReference type="Proteomes" id="UP000184452">
    <property type="component" value="Unassembled WGS sequence"/>
</dbReference>
<dbReference type="InterPro" id="IPR022813">
    <property type="entry name" value="SecD/SecF_arch_bac"/>
</dbReference>
<dbReference type="PANTHER" id="PTHR30081:SF1">
    <property type="entry name" value="PROTEIN TRANSLOCASE SUBUNIT SECD"/>
    <property type="match status" value="1"/>
</dbReference>
<accession>A0A1M6BX97</accession>
<gene>
    <name evidence="10" type="ORF">SAMN05421803_101508</name>
</gene>
<proteinExistence type="predicted"/>
<keyword evidence="4" id="KW-0653">Protein transport</keyword>
<dbReference type="GO" id="GO:0005886">
    <property type="term" value="C:plasma membrane"/>
    <property type="evidence" value="ECO:0007669"/>
    <property type="project" value="TreeGrafter"/>
</dbReference>
<evidence type="ECO:0000256" key="3">
    <source>
        <dbReference type="ARBA" id="ARBA00022692"/>
    </source>
</evidence>
<keyword evidence="2" id="KW-1003">Cell membrane</keyword>
<dbReference type="InterPro" id="IPR054384">
    <property type="entry name" value="SecDF_P1_head"/>
</dbReference>
<reference evidence="10 11" key="1">
    <citation type="submission" date="2016-11" db="EMBL/GenBank/DDBJ databases">
        <authorList>
            <person name="Jaros S."/>
            <person name="Januszkiewicz K."/>
            <person name="Wedrychowicz H."/>
        </authorList>
    </citation>
    <scope>NUCLEOTIDE SEQUENCE [LARGE SCALE GENOMIC DNA]</scope>
    <source>
        <strain evidence="10 11">CGMCC 4.5723</strain>
    </source>
</reference>
<dbReference type="STRING" id="758803.SAMN05421803_101508"/>
<keyword evidence="11" id="KW-1185">Reference proteome</keyword>
<protein>
    <submittedName>
        <fullName evidence="10">SecD/SecF fusion protein</fullName>
    </submittedName>
</protein>
<name>A0A1M6BX97_9ACTN</name>
<dbReference type="Pfam" id="PF22599">
    <property type="entry name" value="SecDF_P1_head"/>
    <property type="match status" value="1"/>
</dbReference>
<dbReference type="Gene3D" id="3.30.1360.200">
    <property type="match status" value="1"/>
</dbReference>
<evidence type="ECO:0000256" key="2">
    <source>
        <dbReference type="ARBA" id="ARBA00022475"/>
    </source>
</evidence>
<keyword evidence="3 8" id="KW-0812">Transmembrane</keyword>
<evidence type="ECO:0000256" key="1">
    <source>
        <dbReference type="ARBA" id="ARBA00022448"/>
    </source>
</evidence>
<evidence type="ECO:0000256" key="4">
    <source>
        <dbReference type="ARBA" id="ARBA00022927"/>
    </source>
</evidence>
<feature type="transmembrane region" description="Helical" evidence="8">
    <location>
        <begin position="23"/>
        <end position="49"/>
    </location>
</feature>
<dbReference type="PANTHER" id="PTHR30081">
    <property type="entry name" value="PROTEIN-EXPORT MEMBRANE PROTEIN SEC"/>
    <property type="match status" value="1"/>
</dbReference>
<evidence type="ECO:0000256" key="6">
    <source>
        <dbReference type="ARBA" id="ARBA00023010"/>
    </source>
</evidence>
<dbReference type="AlphaFoldDB" id="A0A1M6BX97"/>
<keyword evidence="1" id="KW-0813">Transport</keyword>
<keyword evidence="7 8" id="KW-0472">Membrane</keyword>
<sequence>MESQPPHPHPSPPSPEGPPRRNLLWPLVAGAVALTLLVAAGGVTAWLLFIAERPGGGESVEFRLGNGQDPVPAEDVDLVSAVLHRRVVDLAAGEPAITVQGDTALTVEFPPDTDVAEATALLERPGVMAVHPVLGAAVSPDDGDTVLPVPSTSELLRVGPAGLGNAQVASAGFEHNPSYGQWEVQIEFTGEGAGTWATMTGEAACQSPGDPRRRLAIVVDEEIVSAPEVTPDVGCGVGLDVGATVVTGGFERTEAAVLATLVGSDPLPVAVTAVP</sequence>
<evidence type="ECO:0000313" key="11">
    <source>
        <dbReference type="Proteomes" id="UP000184452"/>
    </source>
</evidence>
<dbReference type="RefSeq" id="WP_073374442.1">
    <property type="nucleotide sequence ID" value="NZ_FQZK01000001.1"/>
</dbReference>
<dbReference type="EMBL" id="FQZK01000001">
    <property type="protein sequence ID" value="SHI53409.1"/>
    <property type="molecule type" value="Genomic_DNA"/>
</dbReference>
<keyword evidence="6" id="KW-0811">Translocation</keyword>
<evidence type="ECO:0000259" key="9">
    <source>
        <dbReference type="Pfam" id="PF22599"/>
    </source>
</evidence>
<dbReference type="OrthoDB" id="9774769at2"/>
<feature type="domain" description="SecDF P1 head subdomain" evidence="9">
    <location>
        <begin position="163"/>
        <end position="269"/>
    </location>
</feature>
<dbReference type="Gene3D" id="3.30.70.3400">
    <property type="match status" value="1"/>
</dbReference>
<dbReference type="GO" id="GO:0015031">
    <property type="term" value="P:protein transport"/>
    <property type="evidence" value="ECO:0007669"/>
    <property type="project" value="UniProtKB-KW"/>
</dbReference>